<protein>
    <submittedName>
        <fullName evidence="3">Acetyltransferase</fullName>
    </submittedName>
</protein>
<accession>A0A9X1XBJ5</accession>
<evidence type="ECO:0000313" key="4">
    <source>
        <dbReference type="Proteomes" id="UP001139011"/>
    </source>
</evidence>
<evidence type="ECO:0000259" key="2">
    <source>
        <dbReference type="PROSITE" id="PS51186"/>
    </source>
</evidence>
<dbReference type="EMBL" id="JAIWJX010000002">
    <property type="protein sequence ID" value="MCK6256373.1"/>
    <property type="molecule type" value="Genomic_DNA"/>
</dbReference>
<evidence type="ECO:0000313" key="3">
    <source>
        <dbReference type="EMBL" id="MCK6256373.1"/>
    </source>
</evidence>
<comment type="caution">
    <text evidence="3">The sequence shown here is derived from an EMBL/GenBank/DDBJ whole genome shotgun (WGS) entry which is preliminary data.</text>
</comment>
<name>A0A9X1XBJ5_9BACL</name>
<keyword evidence="1" id="KW-0046">Antibiotic resistance</keyword>
<dbReference type="InterPro" id="IPR016181">
    <property type="entry name" value="Acyl_CoA_acyltransferase"/>
</dbReference>
<keyword evidence="4" id="KW-1185">Reference proteome</keyword>
<dbReference type="GO" id="GO:0016410">
    <property type="term" value="F:N-acyltransferase activity"/>
    <property type="evidence" value="ECO:0007669"/>
    <property type="project" value="TreeGrafter"/>
</dbReference>
<dbReference type="Proteomes" id="UP001139011">
    <property type="component" value="Unassembled WGS sequence"/>
</dbReference>
<reference evidence="3" key="1">
    <citation type="submission" date="2021-09" db="EMBL/GenBank/DDBJ databases">
        <title>Genome analysis of Fictibacillus sp. KIGAM418 isolated from marine sediment.</title>
        <authorList>
            <person name="Seo M.-J."/>
            <person name="Cho E.-S."/>
            <person name="Hwang C.Y."/>
        </authorList>
    </citation>
    <scope>NUCLEOTIDE SEQUENCE</scope>
    <source>
        <strain evidence="3">KIGAM418</strain>
    </source>
</reference>
<dbReference type="RefSeq" id="WP_248252059.1">
    <property type="nucleotide sequence ID" value="NZ_JAIWJX010000002.1"/>
</dbReference>
<dbReference type="PROSITE" id="PS51186">
    <property type="entry name" value="GNAT"/>
    <property type="match status" value="1"/>
</dbReference>
<dbReference type="PANTHER" id="PTHR31438">
    <property type="entry name" value="LYSINE N-ACYLTRANSFERASE C17G9.06C-RELATED"/>
    <property type="match status" value="1"/>
</dbReference>
<feature type="domain" description="N-acetyltransferase" evidence="2">
    <location>
        <begin position="8"/>
        <end position="176"/>
    </location>
</feature>
<dbReference type="Gene3D" id="3.40.630.30">
    <property type="match status" value="1"/>
</dbReference>
<dbReference type="AlphaFoldDB" id="A0A9X1XBJ5"/>
<organism evidence="3 4">
    <name type="scientific">Fictibacillus marinisediminis</name>
    <dbReference type="NCBI Taxonomy" id="2878389"/>
    <lineage>
        <taxon>Bacteria</taxon>
        <taxon>Bacillati</taxon>
        <taxon>Bacillota</taxon>
        <taxon>Bacilli</taxon>
        <taxon>Bacillales</taxon>
        <taxon>Fictibacillaceae</taxon>
        <taxon>Fictibacillus</taxon>
    </lineage>
</organism>
<dbReference type="PANTHER" id="PTHR31438:SF1">
    <property type="entry name" value="LYSINE N-ACYLTRANSFERASE C17G9.06C-RELATED"/>
    <property type="match status" value="1"/>
</dbReference>
<dbReference type="Pfam" id="PF13523">
    <property type="entry name" value="Acetyltransf_8"/>
    <property type="match status" value="1"/>
</dbReference>
<dbReference type="GO" id="GO:0046677">
    <property type="term" value="P:response to antibiotic"/>
    <property type="evidence" value="ECO:0007669"/>
    <property type="project" value="UniProtKB-KW"/>
</dbReference>
<proteinExistence type="predicted"/>
<evidence type="ECO:0000256" key="1">
    <source>
        <dbReference type="ARBA" id="ARBA00023251"/>
    </source>
</evidence>
<gene>
    <name evidence="3" type="ORF">LCY76_07165</name>
</gene>
<dbReference type="InterPro" id="IPR000182">
    <property type="entry name" value="GNAT_dom"/>
</dbReference>
<dbReference type="SUPFAM" id="SSF55729">
    <property type="entry name" value="Acyl-CoA N-acyltransferases (Nat)"/>
    <property type="match status" value="1"/>
</dbReference>
<sequence>MFFQNGKLSVRQLAYEDRFVLAKWLSDPSVLEFYEGRDRPHDVYKVIQKFFKKEDETVGCIVEYDGIDIGYIQFYKLDVEAKHAYGYRDETVYGMDQFLGEARYRDRGIGTDLVAGMLEYLVNDKQAQVIIMDPQTWNKRAIRCYEKCGFKKVKVLAEHEWHEGKYRDCWLIEFRPDKEEVS</sequence>